<dbReference type="PATRIC" id="fig|405444.3.peg.2640"/>
<feature type="domain" description="DUF2268" evidence="1">
    <location>
        <begin position="143"/>
        <end position="258"/>
    </location>
</feature>
<dbReference type="Pfam" id="PF10026">
    <property type="entry name" value="DUF2268"/>
    <property type="match status" value="1"/>
</dbReference>
<organism evidence="2 3">
    <name type="scientific">Stenotrophomonas humi</name>
    <dbReference type="NCBI Taxonomy" id="405444"/>
    <lineage>
        <taxon>Bacteria</taxon>
        <taxon>Pseudomonadati</taxon>
        <taxon>Pseudomonadota</taxon>
        <taxon>Gammaproteobacteria</taxon>
        <taxon>Lysobacterales</taxon>
        <taxon>Lysobacteraceae</taxon>
        <taxon>Stenotrophomonas</taxon>
    </lineage>
</organism>
<dbReference type="STRING" id="405444.ABB26_16895"/>
<evidence type="ECO:0000313" key="2">
    <source>
        <dbReference type="EMBL" id="KRG62173.1"/>
    </source>
</evidence>
<comment type="caution">
    <text evidence="2">The sequence shown here is derived from an EMBL/GenBank/DDBJ whole genome shotgun (WGS) entry which is preliminary data.</text>
</comment>
<dbReference type="EMBL" id="LDJI01000038">
    <property type="protein sequence ID" value="KRG62173.1"/>
    <property type="molecule type" value="Genomic_DNA"/>
</dbReference>
<name>A0A0R0BX78_9GAMM</name>
<evidence type="ECO:0000313" key="3">
    <source>
        <dbReference type="Proteomes" id="UP000050864"/>
    </source>
</evidence>
<dbReference type="AlphaFoldDB" id="A0A0R0BX78"/>
<dbReference type="Proteomes" id="UP000050864">
    <property type="component" value="Unassembled WGS sequence"/>
</dbReference>
<protein>
    <recommendedName>
        <fullName evidence="1">DUF2268 domain-containing protein</fullName>
    </recommendedName>
</protein>
<dbReference type="InterPro" id="IPR018728">
    <property type="entry name" value="DUF2268"/>
</dbReference>
<accession>A0A0R0BX78</accession>
<evidence type="ECO:0000259" key="1">
    <source>
        <dbReference type="Pfam" id="PF10026"/>
    </source>
</evidence>
<sequence length="287" mass="31521">MLAFSARAEPVVSTSDVERFYAIYEAADGKPTADQLQRDYLDQGTDGLKHFASIRKITGERIAKAINERPEIYVQARECVAALPAAKARVGSALNRFSELYPEAQFPPVTISVGRGRPVAVAGPNDGINIGLEALCATTFINPNVEDRLVRVMVHEFIHVQQNPELTDKENPTVLDLSLVEGSAEFVTELLTGDVAYAYMADLVKGQELEIETRFQADMASTDLSKWLYNSTPSNPQDLGYWVGYRIAKAYYSNAKDKRQALEEIITTSDARAILAGSGWEPGSGIE</sequence>
<gene>
    <name evidence="2" type="ORF">ABB26_16895</name>
</gene>
<proteinExistence type="predicted"/>
<keyword evidence="3" id="KW-1185">Reference proteome</keyword>
<reference evidence="2 3" key="1">
    <citation type="submission" date="2015-05" db="EMBL/GenBank/DDBJ databases">
        <title>Genome sequencing and analysis of members of genus Stenotrophomonas.</title>
        <authorList>
            <person name="Patil P.P."/>
            <person name="Midha S."/>
            <person name="Patil P.B."/>
        </authorList>
    </citation>
    <scope>NUCLEOTIDE SEQUENCE [LARGE SCALE GENOMIC DNA]</scope>
    <source>
        <strain evidence="2 3">DSM 18929</strain>
    </source>
</reference>